<dbReference type="EMBL" id="CABEEP010000001">
    <property type="protein sequence ID" value="VTQ59581.1"/>
    <property type="molecule type" value="Genomic_DNA"/>
</dbReference>
<dbReference type="InterPro" id="IPR006432">
    <property type="entry name" value="Phage_portal_A118-type"/>
</dbReference>
<evidence type="ECO:0000313" key="2">
    <source>
        <dbReference type="Proteomes" id="UP000352698"/>
    </source>
</evidence>
<gene>
    <name evidence="1" type="ORF">NCTC12204_00422</name>
</gene>
<dbReference type="Pfam" id="PF05133">
    <property type="entry name" value="SPP1_portal"/>
    <property type="match status" value="1"/>
</dbReference>
<dbReference type="RefSeq" id="WP_010738485.1">
    <property type="nucleotide sequence ID" value="NZ_CABEEP010000001.1"/>
</dbReference>
<dbReference type="InterPro" id="IPR021145">
    <property type="entry name" value="Portal_protein_SPP1_Gp6-like"/>
</dbReference>
<dbReference type="NCBIfam" id="TIGR01542">
    <property type="entry name" value="A118_put_portal"/>
    <property type="match status" value="1"/>
</dbReference>
<organism evidence="1 2">
    <name type="scientific">Enterococcus hirae</name>
    <dbReference type="NCBI Taxonomy" id="1354"/>
    <lineage>
        <taxon>Bacteria</taxon>
        <taxon>Bacillati</taxon>
        <taxon>Bacillota</taxon>
        <taxon>Bacilli</taxon>
        <taxon>Lactobacillales</taxon>
        <taxon>Enterococcaceae</taxon>
        <taxon>Enterococcus</taxon>
    </lineage>
</organism>
<dbReference type="AlphaFoldDB" id="A0A7Z9ASA8"/>
<evidence type="ECO:0000313" key="1">
    <source>
        <dbReference type="EMBL" id="VTQ59581.1"/>
    </source>
</evidence>
<dbReference type="PIRSF" id="PIRSF011911">
    <property type="entry name" value="A118_put_portal"/>
    <property type="match status" value="1"/>
</dbReference>
<protein>
    <submittedName>
        <fullName evidence="1">Minor capsid protein</fullName>
    </submittedName>
</protein>
<name>A0A7Z9ASA8_ENTHR</name>
<sequence>MTGQSLATINDHPKVNIDTKELERITIDFKEYRNEYDEIQYINSSNKIQKRKYMALNIRKLTAELMASLVFNEQVEIKVDEPKANEFIQHVLEHNDFKKNMTKYLEPMFATGGLAIRPYVDTQTGELEFSWALANAFYPLRSTSNGISEGVMMFKTLEVEANNIIYYTLLEFHEWSNGTLVITNELYCSDNSNIIGKRVPLGYKNQYKDLQETTTIKNLQKPLFNYLKPAGFNNFSLHSPLGLGICDNATNTIKQINDTFDQFHWEIKMGQRTVVVSDHLLDYVPDEQGNQLHPIFDPDVNIYRPMRMEDDREFVQDITRDLRTEQYISSINYFLKTLEVQLQLSVGTFSFDGKSMQTATEVISQNSLTYRTRNMHCNEIEKFIKGLIVSILELASVMVYEGHKLYSGAIPSFEEISVDFDDGIFESLEQKLAFYSKAKTAQLVPTTEALKGIFNLTDEEAIKWFQRIQQEEYGLDPKEVEEFLTKKELGDEE</sequence>
<proteinExistence type="predicted"/>
<dbReference type="Proteomes" id="UP000352698">
    <property type="component" value="Unassembled WGS sequence"/>
</dbReference>
<reference evidence="1 2" key="1">
    <citation type="submission" date="2019-05" db="EMBL/GenBank/DDBJ databases">
        <authorList>
            <consortium name="Pathogen Informatics"/>
        </authorList>
    </citation>
    <scope>NUCLEOTIDE SEQUENCE [LARGE SCALE GENOMIC DNA]</scope>
    <source>
        <strain evidence="1 2">NCTC12204</strain>
    </source>
</reference>
<accession>A0A7Z9ASA8</accession>
<comment type="caution">
    <text evidence="1">The sequence shown here is derived from an EMBL/GenBank/DDBJ whole genome shotgun (WGS) entry which is preliminary data.</text>
</comment>